<dbReference type="Proteomes" id="UP001596208">
    <property type="component" value="Unassembled WGS sequence"/>
</dbReference>
<dbReference type="Pfam" id="PF05057">
    <property type="entry name" value="DUF676"/>
    <property type="match status" value="1"/>
</dbReference>
<dbReference type="EMBL" id="JBHSKI010000006">
    <property type="protein sequence ID" value="MFC5172088.1"/>
    <property type="molecule type" value="Genomic_DNA"/>
</dbReference>
<comment type="caution">
    <text evidence="2">The sequence shown here is derived from an EMBL/GenBank/DDBJ whole genome shotgun (WGS) entry which is preliminary data.</text>
</comment>
<dbReference type="SUPFAM" id="SSF53474">
    <property type="entry name" value="alpha/beta-Hydrolases"/>
    <property type="match status" value="1"/>
</dbReference>
<evidence type="ECO:0000313" key="2">
    <source>
        <dbReference type="EMBL" id="MFC5172088.1"/>
    </source>
</evidence>
<reference evidence="3" key="1">
    <citation type="journal article" date="2019" name="Int. J. Syst. Evol. Microbiol.">
        <title>The Global Catalogue of Microorganisms (GCM) 10K type strain sequencing project: providing services to taxonomists for standard genome sequencing and annotation.</title>
        <authorList>
            <consortium name="The Broad Institute Genomics Platform"/>
            <consortium name="The Broad Institute Genome Sequencing Center for Infectious Disease"/>
            <person name="Wu L."/>
            <person name="Ma J."/>
        </authorList>
    </citation>
    <scope>NUCLEOTIDE SEQUENCE [LARGE SCALE GENOMIC DNA]</scope>
    <source>
        <strain evidence="3">CGMCC 4.1721</strain>
    </source>
</reference>
<dbReference type="InterPro" id="IPR029058">
    <property type="entry name" value="AB_hydrolase_fold"/>
</dbReference>
<keyword evidence="3" id="KW-1185">Reference proteome</keyword>
<name>A0ABW0B4F4_9ACTN</name>
<protein>
    <submittedName>
        <fullName evidence="2">Esterase/lipase family protein</fullName>
    </submittedName>
</protein>
<accession>A0ABW0B4F4</accession>
<sequence>MSKPVVNIWGSPEEAAPAAAQAAPAPWDTKWDLGSRTTSGTAWVFYCSPGDKTLKRPVILADGFAPGGTNVDDLYDGLQNGEYPFVSTLREAGFDVVLLGFADRTASILDNAEVAIQCIMRAIADREGEHPLTVGGFSMGGLITRYALAKLERQRMRHETATYLSYDTPHRGAWLPLGVQAFAHYVKDNWGGVGKPVLNSFSNLVNSPAARQMLRWHLESATGTTLDVASGQHQDRTDFLEALEQMGDWPQIPRLLGVANGTGTGAGNDIPSGHPAMEAYGPHLIGRLDAQGTGSQTVARMDRPGQEPTEIRTTGFPELDGAPGGLFPQAPALNHAANFGIAAMLAGLVNKTEAELTHNASTFVPTVSAVSSARIDNHDALYSKIDPQHSDLHDYHCATTNEGHTTMTRELGEWIVNKLKEA</sequence>
<proteinExistence type="predicted"/>
<organism evidence="2 3">
    <name type="scientific">Streptomyces mutomycini</name>
    <dbReference type="NCBI Taxonomy" id="284036"/>
    <lineage>
        <taxon>Bacteria</taxon>
        <taxon>Bacillati</taxon>
        <taxon>Actinomycetota</taxon>
        <taxon>Actinomycetes</taxon>
        <taxon>Kitasatosporales</taxon>
        <taxon>Streptomycetaceae</taxon>
        <taxon>Streptomyces</taxon>
    </lineage>
</organism>
<dbReference type="RefSeq" id="WP_065847025.1">
    <property type="nucleotide sequence ID" value="NZ_JBHSKI010000006.1"/>
</dbReference>
<dbReference type="InterPro" id="IPR007751">
    <property type="entry name" value="DUF676_lipase-like"/>
</dbReference>
<gene>
    <name evidence="2" type="ORF">ACFPRK_15960</name>
</gene>
<evidence type="ECO:0000313" key="3">
    <source>
        <dbReference type="Proteomes" id="UP001596208"/>
    </source>
</evidence>
<feature type="domain" description="DUF676" evidence="1">
    <location>
        <begin position="118"/>
        <end position="173"/>
    </location>
</feature>
<evidence type="ECO:0000259" key="1">
    <source>
        <dbReference type="Pfam" id="PF05057"/>
    </source>
</evidence>
<dbReference type="Gene3D" id="3.40.50.1820">
    <property type="entry name" value="alpha/beta hydrolase"/>
    <property type="match status" value="1"/>
</dbReference>